<dbReference type="CDD" id="cd22997">
    <property type="entry name" value="GT_LH"/>
    <property type="match status" value="1"/>
</dbReference>
<reference evidence="5" key="1">
    <citation type="submission" date="2020-04" db="EMBL/GenBank/DDBJ databases">
        <authorList>
            <person name="Chiriac C."/>
            <person name="Salcher M."/>
            <person name="Ghai R."/>
            <person name="Kavagutti S V."/>
        </authorList>
    </citation>
    <scope>NUCLEOTIDE SEQUENCE</scope>
</reference>
<dbReference type="InterPro" id="IPR050757">
    <property type="entry name" value="Collagen_mod_GT25"/>
</dbReference>
<proteinExistence type="inferred from homology"/>
<gene>
    <name evidence="5" type="ORF">UFOVP321_22</name>
</gene>
<accession>A0A6J5LSB5</accession>
<keyword evidence="2" id="KW-0328">Glycosyltransferase</keyword>
<dbReference type="PANTHER" id="PTHR10730">
    <property type="entry name" value="PROCOLLAGEN-LYSINE,2-OXOGLUTARATE 5-DIOXYGENASE/GLYCOSYLTRANSFERASE 25 FAMILY MEMBER"/>
    <property type="match status" value="1"/>
</dbReference>
<evidence type="ECO:0000313" key="5">
    <source>
        <dbReference type="EMBL" id="CAB4137335.1"/>
    </source>
</evidence>
<feature type="domain" description="PLOD1-3-like GT" evidence="4">
    <location>
        <begin position="34"/>
        <end position="201"/>
    </location>
</feature>
<evidence type="ECO:0000256" key="2">
    <source>
        <dbReference type="ARBA" id="ARBA00022676"/>
    </source>
</evidence>
<dbReference type="InterPro" id="IPR057589">
    <property type="entry name" value="GT_PLOD"/>
</dbReference>
<name>A0A6J5LSB5_9CAUD</name>
<evidence type="ECO:0000259" key="4">
    <source>
        <dbReference type="Pfam" id="PF25342"/>
    </source>
</evidence>
<evidence type="ECO:0000256" key="1">
    <source>
        <dbReference type="ARBA" id="ARBA00006721"/>
    </source>
</evidence>
<dbReference type="PANTHER" id="PTHR10730:SF53">
    <property type="entry name" value="GLYCOSYLTRANSFERASE 25 FAMILY MEMBER"/>
    <property type="match status" value="1"/>
</dbReference>
<sequence>MKVIVSLDNPNHAGWLKLEESLKRHGWDYVTIVKEWKGFGTKIIGLYEYLVNDYDDDFIYLDAYDNYCIAPPDEFNYKHRGGTGLIISSEKGCYPDIKNIGKFPKVPHEWKYLNSGQIYGRREDFMKLYEDNPVRFEDDDQRWYTDRFLERRSSISLDYCNIFQSVAFEVEGDFTLTYNRLYNNKTHTFPMFIHGNGKTDMTKFYAL</sequence>
<evidence type="ECO:0000256" key="3">
    <source>
        <dbReference type="ARBA" id="ARBA00022679"/>
    </source>
</evidence>
<dbReference type="EMBL" id="LR796333">
    <property type="protein sequence ID" value="CAB4137335.1"/>
    <property type="molecule type" value="Genomic_DNA"/>
</dbReference>
<keyword evidence="3" id="KW-0808">Transferase</keyword>
<dbReference type="GO" id="GO:0016740">
    <property type="term" value="F:transferase activity"/>
    <property type="evidence" value="ECO:0007669"/>
    <property type="project" value="UniProtKB-KW"/>
</dbReference>
<protein>
    <recommendedName>
        <fullName evidence="4">PLOD1-3-like GT domain-containing protein</fullName>
    </recommendedName>
</protein>
<dbReference type="Pfam" id="PF25342">
    <property type="entry name" value="GT_PLOD"/>
    <property type="match status" value="1"/>
</dbReference>
<organism evidence="5">
    <name type="scientific">uncultured Caudovirales phage</name>
    <dbReference type="NCBI Taxonomy" id="2100421"/>
    <lineage>
        <taxon>Viruses</taxon>
        <taxon>Duplodnaviria</taxon>
        <taxon>Heunggongvirae</taxon>
        <taxon>Uroviricota</taxon>
        <taxon>Caudoviricetes</taxon>
        <taxon>Peduoviridae</taxon>
        <taxon>Maltschvirus</taxon>
        <taxon>Maltschvirus maltsch</taxon>
    </lineage>
</organism>
<comment type="similarity">
    <text evidence="1">Belongs to the glycosyltransferase 25 family.</text>
</comment>